<dbReference type="Gramene" id="TVU04291">
    <property type="protein sequence ID" value="TVU04291"/>
    <property type="gene ID" value="EJB05_50145"/>
</dbReference>
<comment type="caution">
    <text evidence="4">The sequence shown here is derived from an EMBL/GenBank/DDBJ whole genome shotgun (WGS) entry which is preliminary data.</text>
</comment>
<dbReference type="GO" id="GO:0003677">
    <property type="term" value="F:DNA binding"/>
    <property type="evidence" value="ECO:0007669"/>
    <property type="project" value="InterPro"/>
</dbReference>
<evidence type="ECO:0000313" key="5">
    <source>
        <dbReference type="Proteomes" id="UP000324897"/>
    </source>
</evidence>
<sequence>MDSGAAVLAILSKLQSIGFCADLWIPDDVAASDPSKAFEAVLAAFLREADPGRCEALPLSAALGEGRRVDLLRLFLAVHAAGGYAATPSGPNGGGWAAAAESAGLYSSFAVPIKLLYGRYLGALDRWIQRLVEAQGPLLDGVGRKKQALFNGANGVEKQGASLNCNGRGQKDTMLKRKREDMVGMLDWVRVLAENTQNGGAVAAGSADGYFSMVLAVREAVNRKRARRASMNNDALLQEMFPMTCKCSMNSTNGQLDVKVKCTEKFKVLHPDLYINEFATGLKNMNGSLEENQLAAEGKHVSRNHHKCSDGWLFTSQQRNEIPIGPEYQAQVPHWTGELPVNYDDPETLKWLGTKVWPLENVDGKEPFFCDSIGKGRYVVCSCKFRQSVECVRFHVAERRLQLKRELGSAFFAWGFDRMGEEIALSWTDKEEEKFKAVAQLSAASSGRNFWNRLRLSFQQKGRKELLSYYFNCFLLRRRCYQNRITPKNIDSDDDEETEFGFLGNRLGHSAAKYLNTKPTICFQNTHCMDLD</sequence>
<dbReference type="PANTHER" id="PTHR46872">
    <property type="entry name" value="DNA BINDING PROTEIN"/>
    <property type="match status" value="1"/>
</dbReference>
<dbReference type="PROSITE" id="PS51011">
    <property type="entry name" value="ARID"/>
    <property type="match status" value="1"/>
</dbReference>
<evidence type="ECO:0008006" key="6">
    <source>
        <dbReference type="Google" id="ProtNLM"/>
    </source>
</evidence>
<dbReference type="OrthoDB" id="1938591at2759"/>
<protein>
    <recommendedName>
        <fullName evidence="6">ELM2 domain-containing protein</fullName>
    </recommendedName>
</protein>
<keyword evidence="5" id="KW-1185">Reference proteome</keyword>
<dbReference type="Proteomes" id="UP000324897">
    <property type="component" value="Unassembled WGS sequence"/>
</dbReference>
<dbReference type="Gene3D" id="1.10.150.60">
    <property type="entry name" value="ARID DNA-binding domain"/>
    <property type="match status" value="1"/>
</dbReference>
<reference evidence="4 5" key="1">
    <citation type="journal article" date="2019" name="Sci. Rep.">
        <title>A high-quality genome of Eragrostis curvula grass provides insights into Poaceae evolution and supports new strategies to enhance forage quality.</title>
        <authorList>
            <person name="Carballo J."/>
            <person name="Santos B.A.C.M."/>
            <person name="Zappacosta D."/>
            <person name="Garbus I."/>
            <person name="Selva J.P."/>
            <person name="Gallo C.A."/>
            <person name="Diaz A."/>
            <person name="Albertini E."/>
            <person name="Caccamo M."/>
            <person name="Echenique V."/>
        </authorList>
    </citation>
    <scope>NUCLEOTIDE SEQUENCE [LARGE SCALE GENOMIC DNA]</scope>
    <source>
        <strain evidence="5">cv. Victoria</strain>
        <tissue evidence="4">Leaf</tissue>
    </source>
</reference>
<dbReference type="CDD" id="cd16100">
    <property type="entry name" value="ARID"/>
    <property type="match status" value="1"/>
</dbReference>
<dbReference type="InterPro" id="IPR000949">
    <property type="entry name" value="ELM2_dom"/>
</dbReference>
<dbReference type="PROSITE" id="PS51156">
    <property type="entry name" value="ELM2"/>
    <property type="match status" value="1"/>
</dbReference>
<dbReference type="AlphaFoldDB" id="A0A5J9T0G4"/>
<evidence type="ECO:0000256" key="1">
    <source>
        <dbReference type="ARBA" id="ARBA00023242"/>
    </source>
</evidence>
<dbReference type="InterPro" id="IPR001606">
    <property type="entry name" value="ARID_dom"/>
</dbReference>
<keyword evidence="1" id="KW-0539">Nucleus</keyword>
<evidence type="ECO:0000259" key="3">
    <source>
        <dbReference type="PROSITE" id="PS51156"/>
    </source>
</evidence>
<name>A0A5J9T0G4_9POAL</name>
<feature type="non-terminal residue" evidence="4">
    <location>
        <position position="1"/>
    </location>
</feature>
<dbReference type="SUPFAM" id="SSF46774">
    <property type="entry name" value="ARID-like"/>
    <property type="match status" value="1"/>
</dbReference>
<proteinExistence type="predicted"/>
<feature type="domain" description="ELM2" evidence="3">
    <location>
        <begin position="320"/>
        <end position="475"/>
    </location>
</feature>
<gene>
    <name evidence="4" type="ORF">EJB05_50145</name>
</gene>
<evidence type="ECO:0000313" key="4">
    <source>
        <dbReference type="EMBL" id="TVU04291.1"/>
    </source>
</evidence>
<dbReference type="InterPro" id="IPR036431">
    <property type="entry name" value="ARID_dom_sf"/>
</dbReference>
<dbReference type="SMART" id="SM01189">
    <property type="entry name" value="ELM2"/>
    <property type="match status" value="1"/>
</dbReference>
<dbReference type="EMBL" id="RWGY01000075">
    <property type="protein sequence ID" value="TVU04291.1"/>
    <property type="molecule type" value="Genomic_DNA"/>
</dbReference>
<feature type="domain" description="ARID" evidence="2">
    <location>
        <begin position="32"/>
        <end position="129"/>
    </location>
</feature>
<evidence type="ECO:0000259" key="2">
    <source>
        <dbReference type="PROSITE" id="PS51011"/>
    </source>
</evidence>
<accession>A0A5J9T0G4</accession>
<organism evidence="4 5">
    <name type="scientific">Eragrostis curvula</name>
    <name type="common">weeping love grass</name>
    <dbReference type="NCBI Taxonomy" id="38414"/>
    <lineage>
        <taxon>Eukaryota</taxon>
        <taxon>Viridiplantae</taxon>
        <taxon>Streptophyta</taxon>
        <taxon>Embryophyta</taxon>
        <taxon>Tracheophyta</taxon>
        <taxon>Spermatophyta</taxon>
        <taxon>Magnoliopsida</taxon>
        <taxon>Liliopsida</taxon>
        <taxon>Poales</taxon>
        <taxon>Poaceae</taxon>
        <taxon>PACMAD clade</taxon>
        <taxon>Chloridoideae</taxon>
        <taxon>Eragrostideae</taxon>
        <taxon>Eragrostidinae</taxon>
        <taxon>Eragrostis</taxon>
    </lineage>
</organism>
<dbReference type="PANTHER" id="PTHR46872:SF10">
    <property type="entry name" value="MYB-LIKE DOMAIN-CONTAINING PROTEIN"/>
    <property type="match status" value="1"/>
</dbReference>